<keyword evidence="8" id="KW-1185">Reference proteome</keyword>
<feature type="compositionally biased region" description="Acidic residues" evidence="5">
    <location>
        <begin position="502"/>
        <end position="533"/>
    </location>
</feature>
<organism evidence="7 8">
    <name type="scientific">Wickerhamomyces mucosus</name>
    <dbReference type="NCBI Taxonomy" id="1378264"/>
    <lineage>
        <taxon>Eukaryota</taxon>
        <taxon>Fungi</taxon>
        <taxon>Dikarya</taxon>
        <taxon>Ascomycota</taxon>
        <taxon>Saccharomycotina</taxon>
        <taxon>Saccharomycetes</taxon>
        <taxon>Phaffomycetales</taxon>
        <taxon>Wickerhamomycetaceae</taxon>
        <taxon>Wickerhamomyces</taxon>
    </lineage>
</organism>
<dbReference type="InterPro" id="IPR019160">
    <property type="entry name" value="Sec3_CC"/>
</dbReference>
<dbReference type="Proteomes" id="UP000769528">
    <property type="component" value="Unassembled WGS sequence"/>
</dbReference>
<feature type="compositionally biased region" description="Low complexity" evidence="5">
    <location>
        <begin position="63"/>
        <end position="72"/>
    </location>
</feature>
<name>A0A9P8PE03_9ASCO</name>
<protein>
    <recommendedName>
        <fullName evidence="6">Exocyst complex component Sec3 PIP2-binding N-terminal domain-containing protein</fullName>
    </recommendedName>
</protein>
<feature type="compositionally biased region" description="Polar residues" evidence="5">
    <location>
        <begin position="30"/>
        <end position="47"/>
    </location>
</feature>
<comment type="similarity">
    <text evidence="1">Belongs to the SEC3 family.</text>
</comment>
<dbReference type="EMBL" id="JAEUBF010001330">
    <property type="protein sequence ID" value="KAH3669539.1"/>
    <property type="molecule type" value="Genomic_DNA"/>
</dbReference>
<reference evidence="7" key="1">
    <citation type="journal article" date="2021" name="Open Biol.">
        <title>Shared evolutionary footprints suggest mitochondrial oxidative damage underlies multiple complex I losses in fungi.</title>
        <authorList>
            <person name="Schikora-Tamarit M.A."/>
            <person name="Marcet-Houben M."/>
            <person name="Nosek J."/>
            <person name="Gabaldon T."/>
        </authorList>
    </citation>
    <scope>NUCLEOTIDE SEQUENCE</scope>
    <source>
        <strain evidence="7">CBS6341</strain>
    </source>
</reference>
<reference evidence="7" key="2">
    <citation type="submission" date="2021-01" db="EMBL/GenBank/DDBJ databases">
        <authorList>
            <person name="Schikora-Tamarit M.A."/>
        </authorList>
    </citation>
    <scope>NUCLEOTIDE SEQUENCE</scope>
    <source>
        <strain evidence="7">CBS6341</strain>
    </source>
</reference>
<evidence type="ECO:0000256" key="4">
    <source>
        <dbReference type="ARBA" id="ARBA00023054"/>
    </source>
</evidence>
<feature type="compositionally biased region" description="Polar residues" evidence="5">
    <location>
        <begin position="347"/>
        <end position="366"/>
    </location>
</feature>
<dbReference type="Pfam" id="PF09763">
    <property type="entry name" value="Sec3_CC"/>
    <property type="match status" value="1"/>
</dbReference>
<feature type="compositionally biased region" description="Basic and acidic residues" evidence="5">
    <location>
        <begin position="12"/>
        <end position="23"/>
    </location>
</feature>
<evidence type="ECO:0000313" key="8">
    <source>
        <dbReference type="Proteomes" id="UP000769528"/>
    </source>
</evidence>
<feature type="compositionally biased region" description="Polar residues" evidence="5">
    <location>
        <begin position="374"/>
        <end position="385"/>
    </location>
</feature>
<evidence type="ECO:0000256" key="1">
    <source>
        <dbReference type="ARBA" id="ARBA00006518"/>
    </source>
</evidence>
<comment type="caution">
    <text evidence="7">The sequence shown here is derived from an EMBL/GenBank/DDBJ whole genome shotgun (WGS) entry which is preliminary data.</text>
</comment>
<proteinExistence type="inferred from homology"/>
<dbReference type="CDD" id="cd13315">
    <property type="entry name" value="PH_Sec3"/>
    <property type="match status" value="1"/>
</dbReference>
<feature type="compositionally biased region" description="Polar residues" evidence="5">
    <location>
        <begin position="568"/>
        <end position="591"/>
    </location>
</feature>
<dbReference type="InterPro" id="IPR048628">
    <property type="entry name" value="Sec3_C"/>
</dbReference>
<dbReference type="InterPro" id="IPR028258">
    <property type="entry name" value="Sec3-PIP2_bind"/>
</dbReference>
<evidence type="ECO:0000313" key="7">
    <source>
        <dbReference type="EMBL" id="KAH3669539.1"/>
    </source>
</evidence>
<dbReference type="GO" id="GO:0006893">
    <property type="term" value="P:Golgi to plasma membrane transport"/>
    <property type="evidence" value="ECO:0007669"/>
    <property type="project" value="TreeGrafter"/>
</dbReference>
<dbReference type="Pfam" id="PF20654">
    <property type="entry name" value="Sec3_C-term"/>
    <property type="match status" value="1"/>
</dbReference>
<feature type="domain" description="Exocyst complex component Sec3 PIP2-binding N-terminal" evidence="6">
    <location>
        <begin position="133"/>
        <end position="219"/>
    </location>
</feature>
<sequence length="1377" mass="156930">MAITSPFKKTFHSRESSREEKALSPKRKSGNTLNTPIRTNTSSSQQQRLREAGSRSQSGVQKSNTITSNVSSSSVSSSTLAKQYEIDRQKLVKYCFSQYDSDGVLLDSYITHVRIIEDSAFPSSRPSANSNSSSKKQRILALAVKKDGSVNLHKGRENANGSFQIGRTWSLNELQSITKDSELETGFTCNLGKDYYWETNSSKERQVFISSLVRTYRKFKNGLVPILNNWDLSIFQLDAESYKIFLNKELISTKKSVSSVESKSSESPRKFESSKKDQVQFQSIIQAQVQRPRINESEETLVSVTPSYNSLNSSIDKSQIPSVTPFPKETSKATSSFRSMVSDENLAPNSEVSLEIKSSSGTSKQSLPRDVSQIKPNSAASNVQKESFDDPFSPKDKMRSKSVAESEGKEINRKSLDPAVNAQHILNPTSFPSKDEKDGALLEQNVEERKNSLTELNNLKEEPTTVTKIASSVRDVEIFTHKPSLGDNHLEGSEIIEKDYDGNLEDVNEGYDDYDDDFTELYNNDDDDDDDDGDNNHNPNIGELIEETQAEVRSKDLKEKLADRTQESTDFSFNDSRINEAETQPTTSDQANGEYEDVDETLSEISEPYSPHHRFRGNTIDSAIDDNINTENNDSVFEDIFDEINWEATDDTETLTAKLLQELANTEYEATKNLISVQEKSNDIRHYQANILQECNKLNPLFDFFAVELSGFASDIKHVEYQGQGLQVETSNKKNLWNDLQNLLNTVSVDESSLSILLKSDINSDLANIEIILAELEKAILAIRGNDKSDESLSEMRALKERRKTYEDVALKFLSDVKANISSRFQTMVQEAVKENLNQSELKGHLSKLMPSSSLTLFFKNVSEKEFNDLVSVWQAAINLFYQDYLGQISRSIVKVTENSSKYSLINPVIEPFKSKSSRTEIVEKLKQDRLREQFGIHDESKVNSNTENDAKDEASLYDYILQFFKEIKGHIILQQDFLLKFFHLVNEKIELSQYIDVSAIGVRSDLLKFSKVEDVEINRSNARDILYSINSIFQPHLDNFFRLIVRALRNNENFTPLILTYIQVWQKRFISSNQEFLLSIFKKLGDRLTTDWNKFVDNESKIIERNPLGGKTVKEISNIVKNFIYLIDEIESKFEVISNNHAEIEVSKLEARSVINLSYYNLSNALINNLERELSSLSSIETANNRYKIDQVDETTEKRIQMVNLVQNSNWLLESISSSGHIQFNEHITTLRPVFNKSKDLYVNDLLKTTLRINKVVEFVKDVQEFLKENTGQKNMDPSKRNAYSKVNFAKILQPVDIKLLDRVVGEWRTQVTRDFSSESDEIQKQLIEKIWSALQAQMVSISMSLDGIIGRYYNDIEPRFNKKDIISIFNSARLI</sequence>
<dbReference type="Gene3D" id="2.30.29.90">
    <property type="match status" value="1"/>
</dbReference>
<feature type="compositionally biased region" description="Basic and acidic residues" evidence="5">
    <location>
        <begin position="550"/>
        <end position="567"/>
    </location>
</feature>
<evidence type="ECO:0000256" key="5">
    <source>
        <dbReference type="SAM" id="MobiDB-lite"/>
    </source>
</evidence>
<feature type="compositionally biased region" description="Polar residues" evidence="5">
    <location>
        <begin position="313"/>
        <end position="322"/>
    </location>
</feature>
<accession>A0A9P8PE03</accession>
<dbReference type="PANTHER" id="PTHR16092">
    <property type="entry name" value="SEC3/SYNTAXIN-RELATED"/>
    <property type="match status" value="1"/>
</dbReference>
<feature type="region of interest" description="Disordered" evidence="5">
    <location>
        <begin position="313"/>
        <end position="412"/>
    </location>
</feature>
<dbReference type="OrthoDB" id="27109at2759"/>
<gene>
    <name evidence="7" type="ORF">WICMUC_004961</name>
</gene>
<keyword evidence="2" id="KW-0813">Transport</keyword>
<dbReference type="Pfam" id="PF15277">
    <property type="entry name" value="Sec3-PIP2_bind"/>
    <property type="match status" value="1"/>
</dbReference>
<dbReference type="PANTHER" id="PTHR16092:SF14">
    <property type="entry name" value="EXOCYST COMPLEX COMPONENT 1 ISOFORM X1"/>
    <property type="match status" value="1"/>
</dbReference>
<evidence type="ECO:0000256" key="3">
    <source>
        <dbReference type="ARBA" id="ARBA00022483"/>
    </source>
</evidence>
<dbReference type="SMART" id="SM01313">
    <property type="entry name" value="Sec3-PIP2_bind"/>
    <property type="match status" value="1"/>
</dbReference>
<evidence type="ECO:0000256" key="2">
    <source>
        <dbReference type="ARBA" id="ARBA00022448"/>
    </source>
</evidence>
<feature type="compositionally biased region" description="Basic and acidic residues" evidence="5">
    <location>
        <begin position="386"/>
        <end position="412"/>
    </location>
</feature>
<keyword evidence="3" id="KW-0268">Exocytosis</keyword>
<feature type="region of interest" description="Disordered" evidence="5">
    <location>
        <begin position="500"/>
        <end position="600"/>
    </location>
</feature>
<feature type="region of interest" description="Disordered" evidence="5">
    <location>
        <begin position="1"/>
        <end position="72"/>
    </location>
</feature>
<keyword evidence="4" id="KW-0175">Coiled coil</keyword>
<dbReference type="GO" id="GO:0005546">
    <property type="term" value="F:phosphatidylinositol-4,5-bisphosphate binding"/>
    <property type="evidence" value="ECO:0007669"/>
    <property type="project" value="TreeGrafter"/>
</dbReference>
<evidence type="ECO:0000259" key="6">
    <source>
        <dbReference type="SMART" id="SM01313"/>
    </source>
</evidence>
<dbReference type="GO" id="GO:0005886">
    <property type="term" value="C:plasma membrane"/>
    <property type="evidence" value="ECO:0007669"/>
    <property type="project" value="TreeGrafter"/>
</dbReference>
<dbReference type="GO" id="GO:0006887">
    <property type="term" value="P:exocytosis"/>
    <property type="evidence" value="ECO:0007669"/>
    <property type="project" value="UniProtKB-KW"/>
</dbReference>
<dbReference type="GO" id="GO:0000145">
    <property type="term" value="C:exocyst"/>
    <property type="evidence" value="ECO:0007669"/>
    <property type="project" value="InterPro"/>
</dbReference>